<keyword evidence="7" id="KW-1185">Reference proteome</keyword>
<dbReference type="Gramene" id="OE9A011480T1">
    <property type="protein sequence ID" value="OE9A011480C1"/>
    <property type="gene ID" value="OE9A011480"/>
</dbReference>
<evidence type="ECO:0000313" key="7">
    <source>
        <dbReference type="Proteomes" id="UP000594638"/>
    </source>
</evidence>
<organism evidence="6 7">
    <name type="scientific">Olea europaea subsp. europaea</name>
    <dbReference type="NCBI Taxonomy" id="158383"/>
    <lineage>
        <taxon>Eukaryota</taxon>
        <taxon>Viridiplantae</taxon>
        <taxon>Streptophyta</taxon>
        <taxon>Embryophyta</taxon>
        <taxon>Tracheophyta</taxon>
        <taxon>Spermatophyta</taxon>
        <taxon>Magnoliopsida</taxon>
        <taxon>eudicotyledons</taxon>
        <taxon>Gunneridae</taxon>
        <taxon>Pentapetalae</taxon>
        <taxon>asterids</taxon>
        <taxon>lamiids</taxon>
        <taxon>Lamiales</taxon>
        <taxon>Oleaceae</taxon>
        <taxon>Oleeae</taxon>
        <taxon>Olea</taxon>
    </lineage>
</organism>
<accession>A0A8S0ST29</accession>
<comment type="caution">
    <text evidence="6">The sequence shown here is derived from an EMBL/GenBank/DDBJ whole genome shotgun (WGS) entry which is preliminary data.</text>
</comment>
<dbReference type="PROSITE" id="PS00109">
    <property type="entry name" value="PROTEIN_KINASE_TYR"/>
    <property type="match status" value="1"/>
</dbReference>
<protein>
    <submittedName>
        <fullName evidence="6">eIF-2-alpha kinase GCN2 isoform X3</fullName>
    </submittedName>
</protein>
<dbReference type="AlphaFoldDB" id="A0A8S0ST29"/>
<gene>
    <name evidence="6" type="ORF">OLEA9_A011480</name>
</gene>
<dbReference type="GO" id="GO:0005524">
    <property type="term" value="F:ATP binding"/>
    <property type="evidence" value="ECO:0007669"/>
    <property type="project" value="UniProtKB-KW"/>
</dbReference>
<proteinExistence type="predicted"/>
<dbReference type="InterPro" id="IPR008266">
    <property type="entry name" value="Tyr_kinase_AS"/>
</dbReference>
<dbReference type="SUPFAM" id="SSF56112">
    <property type="entry name" value="Protein kinase-like (PK-like)"/>
    <property type="match status" value="1"/>
</dbReference>
<evidence type="ECO:0000313" key="6">
    <source>
        <dbReference type="EMBL" id="CAA2995339.1"/>
    </source>
</evidence>
<keyword evidence="4" id="KW-0067">ATP-binding</keyword>
<evidence type="ECO:0000256" key="2">
    <source>
        <dbReference type="ARBA" id="ARBA00022741"/>
    </source>
</evidence>
<dbReference type="GO" id="GO:0005634">
    <property type="term" value="C:nucleus"/>
    <property type="evidence" value="ECO:0007669"/>
    <property type="project" value="TreeGrafter"/>
</dbReference>
<dbReference type="Pfam" id="PF00069">
    <property type="entry name" value="Pkinase"/>
    <property type="match status" value="1"/>
</dbReference>
<dbReference type="GO" id="GO:0004672">
    <property type="term" value="F:protein kinase activity"/>
    <property type="evidence" value="ECO:0007669"/>
    <property type="project" value="InterPro"/>
</dbReference>
<name>A0A8S0ST29_OLEEU</name>
<dbReference type="InterPro" id="IPR011009">
    <property type="entry name" value="Kinase-like_dom_sf"/>
</dbReference>
<reference evidence="6 7" key="1">
    <citation type="submission" date="2019-12" db="EMBL/GenBank/DDBJ databases">
        <authorList>
            <person name="Alioto T."/>
            <person name="Alioto T."/>
            <person name="Gomez Garrido J."/>
        </authorList>
    </citation>
    <scope>NUCLEOTIDE SEQUENCE [LARGE SCALE GENOMIC DNA]</scope>
</reference>
<dbReference type="Gene3D" id="3.30.200.20">
    <property type="entry name" value="Phosphorylase Kinase, domain 1"/>
    <property type="match status" value="1"/>
</dbReference>
<dbReference type="EMBL" id="CACTIH010005498">
    <property type="protein sequence ID" value="CAA2995339.1"/>
    <property type="molecule type" value="Genomic_DNA"/>
</dbReference>
<dbReference type="PANTHER" id="PTHR11042">
    <property type="entry name" value="EUKARYOTIC TRANSLATION INITIATION FACTOR 2-ALPHA KINASE EIF2-ALPHA KINASE -RELATED"/>
    <property type="match status" value="1"/>
</dbReference>
<dbReference type="PROSITE" id="PS50011">
    <property type="entry name" value="PROTEIN_KINASE_DOM"/>
    <property type="match status" value="1"/>
</dbReference>
<keyword evidence="1" id="KW-0808">Transferase</keyword>
<dbReference type="InterPro" id="IPR000719">
    <property type="entry name" value="Prot_kinase_dom"/>
</dbReference>
<dbReference type="GO" id="GO:0005737">
    <property type="term" value="C:cytoplasm"/>
    <property type="evidence" value="ECO:0007669"/>
    <property type="project" value="TreeGrafter"/>
</dbReference>
<evidence type="ECO:0000256" key="3">
    <source>
        <dbReference type="ARBA" id="ARBA00022777"/>
    </source>
</evidence>
<keyword evidence="2" id="KW-0547">Nucleotide-binding</keyword>
<evidence type="ECO:0000259" key="5">
    <source>
        <dbReference type="PROSITE" id="PS50011"/>
    </source>
</evidence>
<dbReference type="Gene3D" id="1.10.510.10">
    <property type="entry name" value="Transferase(Phosphotransferase) domain 1"/>
    <property type="match status" value="1"/>
</dbReference>
<feature type="domain" description="Protein kinase" evidence="5">
    <location>
        <begin position="1"/>
        <end position="210"/>
    </location>
</feature>
<dbReference type="OrthoDB" id="914100at2759"/>
<evidence type="ECO:0000256" key="1">
    <source>
        <dbReference type="ARBA" id="ARBA00022679"/>
    </source>
</evidence>
<dbReference type="Proteomes" id="UP000594638">
    <property type="component" value="Unassembled WGS sequence"/>
</dbReference>
<evidence type="ECO:0000256" key="4">
    <source>
        <dbReference type="ARBA" id="ARBA00022840"/>
    </source>
</evidence>
<dbReference type="InterPro" id="IPR050339">
    <property type="entry name" value="CC_SR_Kinase"/>
</dbReference>
<sequence length="211" mass="23769">MSHPNIVRYYQSWIEPLMSGCTNDLWESDEIESPCLYIAMEYCPGCLGSFLDDFSNHYNREQALMIFRQIVQALAHIHENNIIHRDLSRSNIFLDKDGNVKVGDFGLAKELDDDGHALSSTSDGTNRAPEYAYGEVDAKADIYSLGMILVELLYPFATAFERTKVLGDLKTGVYPTEWEVQHKRVIGRLISESPLARPTAAEILMDGNFVG</sequence>
<keyword evidence="3 6" id="KW-0418">Kinase</keyword>